<dbReference type="Proteomes" id="UP001597510">
    <property type="component" value="Unassembled WGS sequence"/>
</dbReference>
<feature type="chain" id="PRO_5045300794" evidence="1">
    <location>
        <begin position="19"/>
        <end position="163"/>
    </location>
</feature>
<evidence type="ECO:0000313" key="3">
    <source>
        <dbReference type="Proteomes" id="UP001597510"/>
    </source>
</evidence>
<dbReference type="RefSeq" id="WP_340237667.1">
    <property type="nucleotide sequence ID" value="NZ_JBBEWC010000008.1"/>
</dbReference>
<accession>A0ABW5JAL6</accession>
<name>A0ABW5JAL6_9BACT</name>
<protein>
    <submittedName>
        <fullName evidence="2">YybH family protein</fullName>
    </submittedName>
</protein>
<sequence>MKTLLCALLMCSFFTVIAQSDNIETEINNQVWLPFIKTYGNLDAFGFMNLHTRDLIRVPVDAKKIYTFDEYSYNNQQNNEYNMRHKRKQAIEFSFEERIHNETTAYETGYYKITITESTGKISYFYGKFTVVLRKFDRRWKIALDSDTSKDITETMFLKGKKL</sequence>
<reference evidence="3" key="1">
    <citation type="journal article" date="2019" name="Int. J. Syst. Evol. Microbiol.">
        <title>The Global Catalogue of Microorganisms (GCM) 10K type strain sequencing project: providing services to taxonomists for standard genome sequencing and annotation.</title>
        <authorList>
            <consortium name="The Broad Institute Genomics Platform"/>
            <consortium name="The Broad Institute Genome Sequencing Center for Infectious Disease"/>
            <person name="Wu L."/>
            <person name="Ma J."/>
        </authorList>
    </citation>
    <scope>NUCLEOTIDE SEQUENCE [LARGE SCALE GENOMIC DNA]</scope>
    <source>
        <strain evidence="3">KCTC 52344</strain>
    </source>
</reference>
<dbReference type="EMBL" id="JBHULC010000021">
    <property type="protein sequence ID" value="MFD2522643.1"/>
    <property type="molecule type" value="Genomic_DNA"/>
</dbReference>
<dbReference type="InterPro" id="IPR032710">
    <property type="entry name" value="NTF2-like_dom_sf"/>
</dbReference>
<comment type="caution">
    <text evidence="2">The sequence shown here is derived from an EMBL/GenBank/DDBJ whole genome shotgun (WGS) entry which is preliminary data.</text>
</comment>
<gene>
    <name evidence="2" type="ORF">ACFSR2_17225</name>
</gene>
<keyword evidence="3" id="KW-1185">Reference proteome</keyword>
<feature type="signal peptide" evidence="1">
    <location>
        <begin position="1"/>
        <end position="18"/>
    </location>
</feature>
<proteinExistence type="predicted"/>
<dbReference type="Gene3D" id="3.10.450.50">
    <property type="match status" value="1"/>
</dbReference>
<evidence type="ECO:0000256" key="1">
    <source>
        <dbReference type="SAM" id="SignalP"/>
    </source>
</evidence>
<evidence type="ECO:0000313" key="2">
    <source>
        <dbReference type="EMBL" id="MFD2522643.1"/>
    </source>
</evidence>
<organism evidence="2 3">
    <name type="scientific">Emticicia soli</name>
    <dbReference type="NCBI Taxonomy" id="2027878"/>
    <lineage>
        <taxon>Bacteria</taxon>
        <taxon>Pseudomonadati</taxon>
        <taxon>Bacteroidota</taxon>
        <taxon>Cytophagia</taxon>
        <taxon>Cytophagales</taxon>
        <taxon>Leadbetterellaceae</taxon>
        <taxon>Emticicia</taxon>
    </lineage>
</organism>
<keyword evidence="1" id="KW-0732">Signal</keyword>
<dbReference type="SUPFAM" id="SSF54427">
    <property type="entry name" value="NTF2-like"/>
    <property type="match status" value="1"/>
</dbReference>